<dbReference type="InterPro" id="IPR027417">
    <property type="entry name" value="P-loop_NTPase"/>
</dbReference>
<keyword evidence="6 15" id="KW-0347">Helicase</keyword>
<dbReference type="Gene3D" id="1.10.486.10">
    <property type="entry name" value="PCRA, domain 4"/>
    <property type="match status" value="1"/>
</dbReference>
<dbReference type="GO" id="GO:0000287">
    <property type="term" value="F:magnesium ion binding"/>
    <property type="evidence" value="ECO:0007669"/>
    <property type="project" value="UniProtKB-UniRule"/>
</dbReference>
<dbReference type="NCBIfam" id="TIGR00609">
    <property type="entry name" value="recB"/>
    <property type="match status" value="1"/>
</dbReference>
<comment type="similarity">
    <text evidence="15">Belongs to the helicase family. UvrD subfamily.</text>
</comment>
<dbReference type="InterPro" id="IPR038726">
    <property type="entry name" value="PDDEXK_AddAB-type"/>
</dbReference>
<dbReference type="Pfam" id="PF13361">
    <property type="entry name" value="UvrD_C"/>
    <property type="match status" value="1"/>
</dbReference>
<evidence type="ECO:0000256" key="3">
    <source>
        <dbReference type="ARBA" id="ARBA00022741"/>
    </source>
</evidence>
<dbReference type="PANTHER" id="PTHR11070:SF23">
    <property type="entry name" value="RECBCD ENZYME SUBUNIT RECB"/>
    <property type="match status" value="1"/>
</dbReference>
<dbReference type="GO" id="GO:0009338">
    <property type="term" value="C:exodeoxyribonuclease V complex"/>
    <property type="evidence" value="ECO:0007669"/>
    <property type="project" value="TreeGrafter"/>
</dbReference>
<dbReference type="Gene3D" id="3.90.320.10">
    <property type="match status" value="1"/>
</dbReference>
<sequence length="1131" mass="129561">MAVTEKFKDFNASRVPLQGSNLIEASAGTGKTYSIAILMLRLILEKQLLVKEVLMVTFTKAAVAELEERIRLFVRTAYKYVQGEEIADGTIMQLVDEAMENLGVEHVESLLRDAVLFLDETSVLTIHSFCQQTLTQFAFETKQLFGAETLQDTSAVLQDEVNKFWRKEVTTLPSELLEYLIGAGLSRASILNVVREHLGGKHYMSFREDEEYSYCEDDHKEILQMLRQLKATEDDLRQCLVEHLDERAEEIQQLAMGNSYAKKSLQAHFGDSEALLSAIVSKKSTGYIQKLFPDLLERHDECDDAAEKWNGEVYKVISRFNCMAIGQISRGIREYKMQSNQMSFDDMIVNLHEALVVRDQYQLVVGLREKYKAVFIDEFQDTDDLQYAIFQKAFGEDTILFYIGDPKQSIYAWRKADIETYFEAFRQAGQRYSMNTNYRSSAGFIASMNLFFQPVEGFDTFYFQGAADSIDYIQVESPVNNTKGELLKNGLADIPMSIIGKPNKDAISEGVAAQVMALLDDETYSILKNGKERPVRPSDIGILVRKNSEGQAIKRILSKYNIPAVTIGDTKVLKTEEAVELLYILDAMLNISLSTINRALLSPLTGLSIEDVLLLNEEQATERFGLYKSTWEKNGIYNALMDFISDFKVQQNLLEGQVENGERIITNLYQLVELFHKVQSSKILNPQELLSWLKRGIDGMETEGDEYLQRVESDEEAVKIVTIHKSKGLEYNIVLAPYLDFTFFEKREIFSFKHPELKKYVSAVKRELTDTDMVLISAQEEQENRRLLYVTITRGVYKCFIYKNTGRRNSTLETFTQVLKNADQSLIALEEGLEIPEDYSFRKGAQAWKPFVPEGEVDFKLVQQNWTRMSYSRLNVQHERSAKYVYRKHSGYEEFIFNQLQRGANTGNMLHFLFETINFTDSERWNDKIDAAIKRFAPRYQEDLPAMLHTLLSHAMNAVIPFDSAAFSLAGVNYTKRIHELEFDFTVPSFNPYHLRSLSSEGMSVDVHAPGSMEGLMNGKIDLFFEHEGKYYVLDWKSNYLGDTLEDYSQDQIALAMNENNYHLQYLLYTLAVKKYLQTRLPDFDYSRDFGGVVYMFLRGVRAGQATGIYVQKPSEDTIGKLEGLLSSDVI</sequence>
<dbReference type="EC" id="3.1.11.5" evidence="15"/>
<evidence type="ECO:0000256" key="13">
    <source>
        <dbReference type="ARBA" id="ARBA00034617"/>
    </source>
</evidence>
<comment type="miscellaneous">
    <text evidence="15">In the RecBCD complex, RecB has a slow 3'-5' helicase, an exonuclease activity and loads RecA onto ssDNA, RecD has a fast 5'-3' helicase activity, while RecC stimulates the ATPase and processivity of the RecB helicase and contributes to recognition of the Chi site.</text>
</comment>
<dbReference type="GO" id="GO:0005829">
    <property type="term" value="C:cytosol"/>
    <property type="evidence" value="ECO:0007669"/>
    <property type="project" value="TreeGrafter"/>
</dbReference>
<feature type="domain" description="UvrD-like helicase C-terminal" evidence="18">
    <location>
        <begin position="464"/>
        <end position="728"/>
    </location>
</feature>
<accession>A0A2T0TS50</accession>
<evidence type="ECO:0000256" key="4">
    <source>
        <dbReference type="ARBA" id="ARBA00022763"/>
    </source>
</evidence>
<gene>
    <name evidence="15" type="primary">recB</name>
    <name evidence="19" type="ORF">B0I27_11411</name>
</gene>
<dbReference type="PROSITE" id="PS51198">
    <property type="entry name" value="UVRD_HELICASE_ATP_BIND"/>
    <property type="match status" value="1"/>
</dbReference>
<dbReference type="PROSITE" id="PS51217">
    <property type="entry name" value="UVRD_HELICASE_CTER"/>
    <property type="match status" value="1"/>
</dbReference>
<comment type="subunit">
    <text evidence="15">Heterotrimer of RecB, RecC and RecD. All subunits contribute to DNA-binding. Interacts with RecA.</text>
</comment>
<evidence type="ECO:0000259" key="18">
    <source>
        <dbReference type="PROSITE" id="PS51217"/>
    </source>
</evidence>
<dbReference type="Gene3D" id="1.10.3170.10">
    <property type="entry name" value="Recbcd, chain B, domain 2"/>
    <property type="match status" value="1"/>
</dbReference>
<dbReference type="InterPro" id="IPR000212">
    <property type="entry name" value="DNA_helicase_UvrD/REP"/>
</dbReference>
<evidence type="ECO:0000256" key="10">
    <source>
        <dbReference type="ARBA" id="ARBA00023125"/>
    </source>
</evidence>
<dbReference type="EC" id="5.6.2.4" evidence="15"/>
<dbReference type="SUPFAM" id="SSF52980">
    <property type="entry name" value="Restriction endonuclease-like"/>
    <property type="match status" value="1"/>
</dbReference>
<keyword evidence="3 15" id="KW-0547">Nucleotide-binding</keyword>
<evidence type="ECO:0000256" key="8">
    <source>
        <dbReference type="ARBA" id="ARBA00022840"/>
    </source>
</evidence>
<keyword evidence="1 15" id="KW-0540">Nuclease</keyword>
<feature type="active site" description="For nuclease activity" evidence="15">
    <location>
        <position position="1035"/>
    </location>
</feature>
<evidence type="ECO:0000256" key="1">
    <source>
        <dbReference type="ARBA" id="ARBA00022722"/>
    </source>
</evidence>
<feature type="region of interest" description="DNA-binding and helicase activity, interacts with RecC" evidence="15">
    <location>
        <begin position="1"/>
        <end position="864"/>
    </location>
</feature>
<evidence type="ECO:0000256" key="12">
    <source>
        <dbReference type="ARBA" id="ARBA00023235"/>
    </source>
</evidence>
<comment type="function">
    <text evidence="15">A helicase/nuclease that prepares dsDNA breaks (DSB) for recombinational DNA repair. Binds to DSBs and unwinds DNA via a highly rapid and processive ATP-dependent bidirectional helicase activity. Unwinds dsDNA until it encounters a Chi (crossover hotspot instigator) sequence from the 3' direction. Cuts ssDNA a few nucleotides 3' to the Chi site. The properties and activities of the enzyme are changed at Chi. The Chi-altered holoenzyme produces a long 3'-ssDNA overhang and facilitates RecA-binding to the ssDNA for homologous DNA recombination and repair. Holoenzyme degrades any linearized DNA that is unable to undergo homologous recombination. In the holoenzyme this subunit contributes ATPase, 3'-5' helicase, exonuclease activity and loads RecA onto ssDNA.</text>
</comment>
<keyword evidence="8 15" id="KW-0067">ATP-binding</keyword>
<dbReference type="Gene3D" id="3.40.50.300">
    <property type="entry name" value="P-loop containing nucleotide triphosphate hydrolases"/>
    <property type="match status" value="2"/>
</dbReference>
<dbReference type="InterPro" id="IPR004586">
    <property type="entry name" value="RecB"/>
</dbReference>
<dbReference type="RefSeq" id="WP_106295345.1">
    <property type="nucleotide sequence ID" value="NZ_PVTH01000014.1"/>
</dbReference>
<keyword evidence="7 15" id="KW-0269">Exonuclease</keyword>
<proteinExistence type="inferred from homology"/>
<keyword evidence="20" id="KW-1185">Reference proteome</keyword>
<dbReference type="Pfam" id="PF12705">
    <property type="entry name" value="PDDEXK_1"/>
    <property type="match status" value="1"/>
</dbReference>
<evidence type="ECO:0000259" key="17">
    <source>
        <dbReference type="PROSITE" id="PS51198"/>
    </source>
</evidence>
<dbReference type="InterPro" id="IPR014016">
    <property type="entry name" value="UvrD-like_ATP-bd"/>
</dbReference>
<dbReference type="GO" id="GO:0003677">
    <property type="term" value="F:DNA binding"/>
    <property type="evidence" value="ECO:0007669"/>
    <property type="project" value="UniProtKB-UniRule"/>
</dbReference>
<evidence type="ECO:0000256" key="15">
    <source>
        <dbReference type="HAMAP-Rule" id="MF_01485"/>
    </source>
</evidence>
<evidence type="ECO:0000256" key="7">
    <source>
        <dbReference type="ARBA" id="ARBA00022839"/>
    </source>
</evidence>
<dbReference type="Pfam" id="PF00580">
    <property type="entry name" value="UvrD-helicase"/>
    <property type="match status" value="1"/>
</dbReference>
<comment type="cofactor">
    <cofactor evidence="15">
        <name>Mg(2+)</name>
        <dbReference type="ChEBI" id="CHEBI:18420"/>
    </cofactor>
    <text evidence="15">Binds 1 Mg(2+) ion per subunit.</text>
</comment>
<feature type="binding site" evidence="15">
    <location>
        <position position="911"/>
    </location>
    <ligand>
        <name>Mg(2+)</name>
        <dbReference type="ChEBI" id="CHEBI:18420"/>
    </ligand>
</feature>
<feature type="binding site" evidence="15">
    <location>
        <position position="1022"/>
    </location>
    <ligand>
        <name>Mg(2+)</name>
        <dbReference type="ChEBI" id="CHEBI:18420"/>
    </ligand>
</feature>
<keyword evidence="11 15" id="KW-0234">DNA repair</keyword>
<evidence type="ECO:0000256" key="6">
    <source>
        <dbReference type="ARBA" id="ARBA00022806"/>
    </source>
</evidence>
<dbReference type="InterPro" id="IPR011604">
    <property type="entry name" value="PDDEXK-like_dom_sf"/>
</dbReference>
<reference evidence="19 20" key="1">
    <citation type="submission" date="2018-03" db="EMBL/GenBank/DDBJ databases">
        <title>Genomic Encyclopedia of Type Strains, Phase III (KMG-III): the genomes of soil and plant-associated and newly described type strains.</title>
        <authorList>
            <person name="Whitman W."/>
        </authorList>
    </citation>
    <scope>NUCLEOTIDE SEQUENCE [LARGE SCALE GENOMIC DNA]</scope>
    <source>
        <strain evidence="19 20">CGMCC 1.9313</strain>
    </source>
</reference>
<dbReference type="EMBL" id="PVTH01000014">
    <property type="protein sequence ID" value="PRY48552.1"/>
    <property type="molecule type" value="Genomic_DNA"/>
</dbReference>
<evidence type="ECO:0000256" key="2">
    <source>
        <dbReference type="ARBA" id="ARBA00022723"/>
    </source>
</evidence>
<dbReference type="GO" id="GO:0005524">
    <property type="term" value="F:ATP binding"/>
    <property type="evidence" value="ECO:0007669"/>
    <property type="project" value="UniProtKB-UniRule"/>
</dbReference>
<organism evidence="19 20">
    <name type="scientific">Arcticibacter pallidicorallinus</name>
    <dbReference type="NCBI Taxonomy" id="1259464"/>
    <lineage>
        <taxon>Bacteria</taxon>
        <taxon>Pseudomonadati</taxon>
        <taxon>Bacteroidota</taxon>
        <taxon>Sphingobacteriia</taxon>
        <taxon>Sphingobacteriales</taxon>
        <taxon>Sphingobacteriaceae</taxon>
        <taxon>Arcticibacter</taxon>
    </lineage>
</organism>
<dbReference type="InterPro" id="IPR014017">
    <property type="entry name" value="DNA_helicase_UvrD-like_C"/>
</dbReference>
<keyword evidence="2 15" id="KW-0479">Metal-binding</keyword>
<evidence type="ECO:0000313" key="20">
    <source>
        <dbReference type="Proteomes" id="UP000238034"/>
    </source>
</evidence>
<dbReference type="GO" id="GO:0008854">
    <property type="term" value="F:exodeoxyribonuclease V activity"/>
    <property type="evidence" value="ECO:0007669"/>
    <property type="project" value="UniProtKB-EC"/>
</dbReference>
<keyword evidence="10 15" id="KW-0238">DNA-binding</keyword>
<dbReference type="SUPFAM" id="SSF52540">
    <property type="entry name" value="P-loop containing nucleoside triphosphate hydrolases"/>
    <property type="match status" value="1"/>
</dbReference>
<comment type="domain">
    <text evidence="15">The N-terminal DNA-binding domain is a ssDNA-dependent ATPase and has ATP-dependent 3'-5' helicase function. This domain interacts with RecC.</text>
</comment>
<evidence type="ECO:0000256" key="14">
    <source>
        <dbReference type="ARBA" id="ARBA00048988"/>
    </source>
</evidence>
<dbReference type="PANTHER" id="PTHR11070">
    <property type="entry name" value="UVRD / RECB / PCRA DNA HELICASE FAMILY MEMBER"/>
    <property type="match status" value="1"/>
</dbReference>
<dbReference type="GO" id="GO:0016887">
    <property type="term" value="F:ATP hydrolysis activity"/>
    <property type="evidence" value="ECO:0007669"/>
    <property type="project" value="RHEA"/>
</dbReference>
<dbReference type="GO" id="GO:0000724">
    <property type="term" value="P:double-strand break repair via homologous recombination"/>
    <property type="evidence" value="ECO:0007669"/>
    <property type="project" value="UniProtKB-UniRule"/>
</dbReference>
<comment type="catalytic activity">
    <reaction evidence="13 15">
        <text>Couples ATP hydrolysis with the unwinding of duplex DNA by translocating in the 3'-5' direction.</text>
        <dbReference type="EC" id="5.6.2.4"/>
    </reaction>
</comment>
<evidence type="ECO:0000256" key="5">
    <source>
        <dbReference type="ARBA" id="ARBA00022801"/>
    </source>
</evidence>
<name>A0A2T0TS50_9SPHI</name>
<comment type="catalytic activity">
    <reaction evidence="15">
        <text>Exonucleolytic cleavage (in the presence of ATP) in either 5'- to 3'- or 3'- to 5'-direction to yield 5'-phosphooligonucleotides.</text>
        <dbReference type="EC" id="3.1.11.5"/>
    </reaction>
</comment>
<dbReference type="OrthoDB" id="9810135at2"/>
<keyword evidence="4 15" id="KW-0227">DNA damage</keyword>
<feature type="binding site" evidence="15">
    <location>
        <position position="1035"/>
    </location>
    <ligand>
        <name>Mg(2+)</name>
        <dbReference type="ChEBI" id="CHEBI:18420"/>
    </ligand>
</feature>
<dbReference type="InterPro" id="IPR011335">
    <property type="entry name" value="Restrct_endonuc-II-like"/>
</dbReference>
<dbReference type="HAMAP" id="MF_01485">
    <property type="entry name" value="RecB"/>
    <property type="match status" value="1"/>
</dbReference>
<dbReference type="CDD" id="cd22352">
    <property type="entry name" value="RecB_C-like"/>
    <property type="match status" value="1"/>
</dbReference>
<evidence type="ECO:0000256" key="9">
    <source>
        <dbReference type="ARBA" id="ARBA00022842"/>
    </source>
</evidence>
<comment type="caution">
    <text evidence="19">The sequence shown here is derived from an EMBL/GenBank/DDBJ whole genome shotgun (WGS) entry which is preliminary data.</text>
</comment>
<evidence type="ECO:0000256" key="16">
    <source>
        <dbReference type="PROSITE-ProRule" id="PRU00560"/>
    </source>
</evidence>
<dbReference type="Proteomes" id="UP000238034">
    <property type="component" value="Unassembled WGS sequence"/>
</dbReference>
<comment type="catalytic activity">
    <reaction evidence="14 15">
        <text>ATP + H2O = ADP + phosphate + H(+)</text>
        <dbReference type="Rhea" id="RHEA:13065"/>
        <dbReference type="ChEBI" id="CHEBI:15377"/>
        <dbReference type="ChEBI" id="CHEBI:15378"/>
        <dbReference type="ChEBI" id="CHEBI:30616"/>
        <dbReference type="ChEBI" id="CHEBI:43474"/>
        <dbReference type="ChEBI" id="CHEBI:456216"/>
        <dbReference type="EC" id="5.6.2.4"/>
    </reaction>
</comment>
<keyword evidence="9 15" id="KW-0460">Magnesium</keyword>
<comment type="domain">
    <text evidence="15">The C-terminal domain has nuclease activity and interacts with RecD. It interacts with RecA, facilitating its loading onto ssDNA.</text>
</comment>
<evidence type="ECO:0000256" key="11">
    <source>
        <dbReference type="ARBA" id="ARBA00023204"/>
    </source>
</evidence>
<dbReference type="GO" id="GO:0043138">
    <property type="term" value="F:3'-5' DNA helicase activity"/>
    <property type="evidence" value="ECO:0007669"/>
    <property type="project" value="UniProtKB-UniRule"/>
</dbReference>
<feature type="domain" description="UvrD-like helicase ATP-binding" evidence="17">
    <location>
        <begin position="4"/>
        <end position="441"/>
    </location>
</feature>
<keyword evidence="12 15" id="KW-0413">Isomerase</keyword>
<evidence type="ECO:0000313" key="19">
    <source>
        <dbReference type="EMBL" id="PRY48552.1"/>
    </source>
</evidence>
<protein>
    <recommendedName>
        <fullName evidence="15">RecBCD enzyme subunit RecB</fullName>
        <ecNumber evidence="15">3.1.11.5</ecNumber>
        <ecNumber evidence="15">5.6.2.4</ecNumber>
    </recommendedName>
    <alternativeName>
        <fullName evidence="15">DNA 3'-5' helicase subunit RecB</fullName>
    </alternativeName>
    <alternativeName>
        <fullName evidence="15">Exonuclease V subunit RecB</fullName>
        <shortName evidence="15">ExoV subunit RecB</shortName>
    </alternativeName>
    <alternativeName>
        <fullName evidence="15">Helicase/nuclease RecBCD subunit RecB</fullName>
    </alternativeName>
</protein>
<dbReference type="AlphaFoldDB" id="A0A2T0TS50"/>
<feature type="binding site" evidence="16">
    <location>
        <begin position="25"/>
        <end position="32"/>
    </location>
    <ligand>
        <name>ATP</name>
        <dbReference type="ChEBI" id="CHEBI:30616"/>
    </ligand>
</feature>
<feature type="region of interest" description="Nuclease activity, interacts with RecD and RecA" evidence="15">
    <location>
        <begin position="865"/>
        <end position="1131"/>
    </location>
</feature>
<keyword evidence="5 15" id="KW-0378">Hydrolase</keyword>